<dbReference type="PANTHER" id="PTHR43201">
    <property type="entry name" value="ACYL-COA SYNTHETASE"/>
    <property type="match status" value="1"/>
</dbReference>
<organism evidence="5">
    <name type="scientific">uncultured bacterium esnapd11</name>
    <dbReference type="NCBI Taxonomy" id="1366591"/>
    <lineage>
        <taxon>Bacteria</taxon>
        <taxon>environmental samples</taxon>
    </lineage>
</organism>
<keyword evidence="2 5" id="KW-0436">Ligase</keyword>
<dbReference type="Gene3D" id="3.30.300.30">
    <property type="match status" value="1"/>
</dbReference>
<dbReference type="InterPro" id="IPR025110">
    <property type="entry name" value="AMP-bd_C"/>
</dbReference>
<dbReference type="CDD" id="cd05920">
    <property type="entry name" value="23DHB-AMP_lg"/>
    <property type="match status" value="1"/>
</dbReference>
<sequence length="524" mass="56950">MPWPEQEGARFADAGYWQGETLGALLRNWAARHGDRTALVCGDRRITYAQLHSWADRLAAGLQSQGIRSGDRIVVQLPNVAEFVALCFAMFRLGALPVFALPAYRANEIRHLCELSGAIGYVVPREHLDYDYVALAGEISNTVPAIKHVFVADALPEADPVDLPEPDPRDVAFFLLSGGTTALPKLIPRTHDDYAYQTRITAEINNLGPDSVYLTVLPIEFNFPWGCPGVIGVFQAGGTAVLALTPEPDHCFELIERERVTITSVVPTITHLWLEAVPESTRDLSSMEIIQIGSAKLHPEVAARVQPAFNCRLQQVFGMAEGLLTFTRDDDPEDVVLTTQGRPVSPADEIRVVDESGNEVPPGTPGELLTRGPYTLRGYYNAPEHNAKAFTHDGFYRSGDLVRMTESGNMVVEGRVKDVINRGGDKISATEVEAHLTAHPNVAQAAVVAVPDLVLGEKTCAVIIPEGTAPKLPHLRKLLRDRGLADYKLPDRVEIVESFPLTGLGKVDKKTLTATITGGGHSGG</sequence>
<evidence type="ECO:0000259" key="4">
    <source>
        <dbReference type="Pfam" id="PF13193"/>
    </source>
</evidence>
<feature type="domain" description="AMP-dependent synthetase/ligase" evidence="3">
    <location>
        <begin position="27"/>
        <end position="380"/>
    </location>
</feature>
<dbReference type="SUPFAM" id="SSF56801">
    <property type="entry name" value="Acetyl-CoA synthetase-like"/>
    <property type="match status" value="1"/>
</dbReference>
<dbReference type="InterPro" id="IPR045851">
    <property type="entry name" value="AMP-bd_C_sf"/>
</dbReference>
<dbReference type="Pfam" id="PF13193">
    <property type="entry name" value="AMP-binding_C"/>
    <property type="match status" value="1"/>
</dbReference>
<name>S5TKX4_9BACT</name>
<dbReference type="PANTHER" id="PTHR43201:SF5">
    <property type="entry name" value="MEDIUM-CHAIN ACYL-COA LIGASE ACSF2, MITOCHONDRIAL"/>
    <property type="match status" value="1"/>
</dbReference>
<accession>S5TKX4</accession>
<dbReference type="EMBL" id="KF264550">
    <property type="protein sequence ID" value="AGS49600.1"/>
    <property type="molecule type" value="Genomic_DNA"/>
</dbReference>
<dbReference type="Gene3D" id="3.40.50.980">
    <property type="match status" value="2"/>
</dbReference>
<dbReference type="GO" id="GO:0004467">
    <property type="term" value="F:long-chain fatty acid-CoA ligase activity"/>
    <property type="evidence" value="ECO:0007669"/>
    <property type="project" value="UniProtKB-EC"/>
</dbReference>
<evidence type="ECO:0000256" key="2">
    <source>
        <dbReference type="ARBA" id="ARBA00022598"/>
    </source>
</evidence>
<evidence type="ECO:0000259" key="3">
    <source>
        <dbReference type="Pfam" id="PF00501"/>
    </source>
</evidence>
<proteinExistence type="inferred from homology"/>
<dbReference type="Gene3D" id="2.30.38.10">
    <property type="entry name" value="Luciferase, Domain 3"/>
    <property type="match status" value="1"/>
</dbReference>
<dbReference type="InterPro" id="IPR000873">
    <property type="entry name" value="AMP-dep_synth/lig_dom"/>
</dbReference>
<dbReference type="FunFam" id="2.30.38.10:FF:000003">
    <property type="entry name" value="Vibriobactin-specific 2,3-dihydroxybenzoate-AMP ligase"/>
    <property type="match status" value="1"/>
</dbReference>
<dbReference type="Pfam" id="PF00501">
    <property type="entry name" value="AMP-binding"/>
    <property type="match status" value="1"/>
</dbReference>
<dbReference type="EC" id="6.2.1.3" evidence="5"/>
<feature type="domain" description="AMP-binding enzyme C-terminal" evidence="4">
    <location>
        <begin position="431"/>
        <end position="506"/>
    </location>
</feature>
<comment type="similarity">
    <text evidence="1">Belongs to the ATP-dependent AMP-binding enzyme family.</text>
</comment>
<dbReference type="GO" id="GO:0031956">
    <property type="term" value="F:medium-chain fatty acid-CoA ligase activity"/>
    <property type="evidence" value="ECO:0007669"/>
    <property type="project" value="TreeGrafter"/>
</dbReference>
<dbReference type="AlphaFoldDB" id="S5TKX4"/>
<evidence type="ECO:0000313" key="5">
    <source>
        <dbReference type="EMBL" id="AGS49600.1"/>
    </source>
</evidence>
<protein>
    <submittedName>
        <fullName evidence="5">Long-chain-fatty-acid--CoA ligase</fullName>
        <ecNumber evidence="5">6.2.1.3</ecNumber>
    </submittedName>
</protein>
<evidence type="ECO:0000256" key="1">
    <source>
        <dbReference type="ARBA" id="ARBA00006432"/>
    </source>
</evidence>
<reference evidence="5" key="1">
    <citation type="journal article" date="2013" name="Proc. Natl. Acad. Sci. U.S.A.">
        <title>Mapping gene clusters within arrayed metagenomic libraries to expand the structural diversity of biomedically relevant natural products.</title>
        <authorList>
            <person name="Owen J.G."/>
            <person name="Reddy B.V."/>
            <person name="Ternei M.A."/>
            <person name="Charlop-Powers Z."/>
            <person name="Calle P.Y."/>
            <person name="Kim J.H."/>
            <person name="Brady S.F."/>
        </authorList>
    </citation>
    <scope>NUCLEOTIDE SEQUENCE</scope>
</reference>